<sequence>MNTLPPMRRGILKEVLKIVFLFGFLGFILIIIIHFSSKNPKKLYLLNFNSTSSIVSMYENWDSLYTKRLNQSETTKDDILSFQKSYDFLRQYYNTSQANVVLFEINKIFIKYNKNENIISVKDYAKMKDLLRKIMLENQYKLTKIILDRDSFSTKMVLLACFIFLVALLFSIYFSERLSSKIAFPIKKISEVLQCKPDLNHKLKFPEPETLEIKFLTLELLSLWKRLSDLHKKNLKNLRIQRSAMNTVFDAMEDAVVVIDSYGKIEHYNKLFLSVIGAKDSSLLFQIWYDVSLSSQAYIHLRNLVRKENFEESYFWAIVEGNECIFRVRKKYFYDEDMSKSGFIIVLHNLNNRYSSMQFKETAIKLKSEQSSLSI</sequence>
<gene>
    <name evidence="3" type="ORF">JCM31447_16180</name>
</gene>
<organism evidence="3 4">
    <name type="scientific">Fluviispira sanaruensis</name>
    <dbReference type="NCBI Taxonomy" id="2493639"/>
    <lineage>
        <taxon>Bacteria</taxon>
        <taxon>Pseudomonadati</taxon>
        <taxon>Bdellovibrionota</taxon>
        <taxon>Oligoflexia</taxon>
        <taxon>Silvanigrellales</taxon>
        <taxon>Silvanigrellaceae</taxon>
        <taxon>Fluviispira</taxon>
    </lineage>
</organism>
<reference evidence="3 4" key="1">
    <citation type="submission" date="2018-12" db="EMBL/GenBank/DDBJ databases">
        <title>Rubrispira sanarue gen. nov., sp., nov., a member of the order Silvanigrellales, isolated from a brackish lake in Hamamatsu Japan.</title>
        <authorList>
            <person name="Maejima Y."/>
            <person name="Iino T."/>
            <person name="Muraguchi Y."/>
            <person name="Fukuda K."/>
            <person name="Nojiri H."/>
            <person name="Ohkuma M."/>
            <person name="Moriuchi R."/>
            <person name="Dohra H."/>
            <person name="Kimbara K."/>
            <person name="Shintani M."/>
        </authorList>
    </citation>
    <scope>NUCLEOTIDE SEQUENCE [LARGE SCALE GENOMIC DNA]</scope>
    <source>
        <strain evidence="3 4">RF1110005</strain>
    </source>
</reference>
<evidence type="ECO:0000259" key="2">
    <source>
        <dbReference type="PROSITE" id="PS50112"/>
    </source>
</evidence>
<accession>A0A4P2VUK4</accession>
<evidence type="ECO:0000313" key="3">
    <source>
        <dbReference type="EMBL" id="BBH53175.1"/>
    </source>
</evidence>
<feature type="transmembrane region" description="Helical" evidence="1">
    <location>
        <begin position="156"/>
        <end position="174"/>
    </location>
</feature>
<keyword evidence="1" id="KW-0472">Membrane</keyword>
<protein>
    <recommendedName>
        <fullName evidence="2">PAS domain-containing protein</fullName>
    </recommendedName>
</protein>
<dbReference type="Gene3D" id="3.30.450.20">
    <property type="entry name" value="PAS domain"/>
    <property type="match status" value="1"/>
</dbReference>
<feature type="domain" description="PAS" evidence="2">
    <location>
        <begin position="241"/>
        <end position="284"/>
    </location>
</feature>
<feature type="transmembrane region" description="Helical" evidence="1">
    <location>
        <begin position="15"/>
        <end position="35"/>
    </location>
</feature>
<dbReference type="SUPFAM" id="SSF55785">
    <property type="entry name" value="PYP-like sensor domain (PAS domain)"/>
    <property type="match status" value="1"/>
</dbReference>
<dbReference type="RefSeq" id="WP_130608498.1">
    <property type="nucleotide sequence ID" value="NZ_AP019368.1"/>
</dbReference>
<name>A0A4P2VUK4_FLUSA</name>
<dbReference type="InterPro" id="IPR035965">
    <property type="entry name" value="PAS-like_dom_sf"/>
</dbReference>
<dbReference type="OrthoDB" id="5292070at2"/>
<dbReference type="PROSITE" id="PS50112">
    <property type="entry name" value="PAS"/>
    <property type="match status" value="1"/>
</dbReference>
<dbReference type="Proteomes" id="UP000291236">
    <property type="component" value="Chromosome"/>
</dbReference>
<dbReference type="AlphaFoldDB" id="A0A4P2VUK4"/>
<evidence type="ECO:0000313" key="4">
    <source>
        <dbReference type="Proteomes" id="UP000291236"/>
    </source>
</evidence>
<dbReference type="EMBL" id="AP019368">
    <property type="protein sequence ID" value="BBH53175.1"/>
    <property type="molecule type" value="Genomic_DNA"/>
</dbReference>
<dbReference type="InterPro" id="IPR000014">
    <property type="entry name" value="PAS"/>
</dbReference>
<keyword evidence="1" id="KW-1133">Transmembrane helix</keyword>
<dbReference type="KEGG" id="sbf:JCM31447_16180"/>
<evidence type="ECO:0000256" key="1">
    <source>
        <dbReference type="SAM" id="Phobius"/>
    </source>
</evidence>
<keyword evidence="1" id="KW-0812">Transmembrane</keyword>
<keyword evidence="4" id="KW-1185">Reference proteome</keyword>
<proteinExistence type="predicted"/>